<dbReference type="Proteomes" id="UP000243719">
    <property type="component" value="Unassembled WGS sequence"/>
</dbReference>
<accession>A0A1H2PMT1</accession>
<dbReference type="EMBL" id="FNLO01000002">
    <property type="protein sequence ID" value="SDV47063.1"/>
    <property type="molecule type" value="Genomic_DNA"/>
</dbReference>
<organism evidence="2 3">
    <name type="scientific">Chitinasiproducens palmae</name>
    <dbReference type="NCBI Taxonomy" id="1770053"/>
    <lineage>
        <taxon>Bacteria</taxon>
        <taxon>Pseudomonadati</taxon>
        <taxon>Pseudomonadota</taxon>
        <taxon>Betaproteobacteria</taxon>
        <taxon>Burkholderiales</taxon>
        <taxon>Burkholderiaceae</taxon>
        <taxon>Chitinasiproducens</taxon>
    </lineage>
</organism>
<name>A0A1H2PMT1_9BURK</name>
<reference evidence="3" key="1">
    <citation type="submission" date="2016-09" db="EMBL/GenBank/DDBJ databases">
        <authorList>
            <person name="Varghese N."/>
            <person name="Submissions S."/>
        </authorList>
    </citation>
    <scope>NUCLEOTIDE SEQUENCE [LARGE SCALE GENOMIC DNA]</scope>
    <source>
        <strain evidence="3">JS23</strain>
    </source>
</reference>
<sequence>MTCVLPACCVSFRLQRSKDSRCLRCLERSVPAVPCCSPASETIFGATVSSLSSFGRSRRNGCCSGLAQEPGSVGMRARASAGSAEEGITRRESRDMVRLLSDADRRGHRPARRNGRSPVLTGRRKRWSPTGAMAGVACRRWPRKESCRPSVDVGRVMDRFGPIGPASGLLAATALAMDRNRPAGVTEIAAPASGPPCCNVT</sequence>
<feature type="region of interest" description="Disordered" evidence="1">
    <location>
        <begin position="105"/>
        <end position="125"/>
    </location>
</feature>
<proteinExistence type="predicted"/>
<keyword evidence="3" id="KW-1185">Reference proteome</keyword>
<evidence type="ECO:0000313" key="3">
    <source>
        <dbReference type="Proteomes" id="UP000243719"/>
    </source>
</evidence>
<dbReference type="AlphaFoldDB" id="A0A1H2PMT1"/>
<protein>
    <submittedName>
        <fullName evidence="2">Uncharacterized protein</fullName>
    </submittedName>
</protein>
<feature type="compositionally biased region" description="Basic residues" evidence="1">
    <location>
        <begin position="106"/>
        <end position="115"/>
    </location>
</feature>
<dbReference type="STRING" id="1770053.SAMN05216551_102236"/>
<evidence type="ECO:0000313" key="2">
    <source>
        <dbReference type="EMBL" id="SDV47063.1"/>
    </source>
</evidence>
<gene>
    <name evidence="2" type="ORF">SAMN05216551_102236</name>
</gene>
<evidence type="ECO:0000256" key="1">
    <source>
        <dbReference type="SAM" id="MobiDB-lite"/>
    </source>
</evidence>